<dbReference type="Proteomes" id="UP001497522">
    <property type="component" value="Chromosome 1"/>
</dbReference>
<evidence type="ECO:0000313" key="2">
    <source>
        <dbReference type="Proteomes" id="UP001497522"/>
    </source>
</evidence>
<dbReference type="EMBL" id="OZ023702">
    <property type="protein sequence ID" value="CAK9857206.1"/>
    <property type="molecule type" value="Genomic_DNA"/>
</dbReference>
<reference evidence="1 2" key="1">
    <citation type="submission" date="2024-03" db="EMBL/GenBank/DDBJ databases">
        <authorList>
            <consortium name="ELIXIR-Norway"/>
            <consortium name="Elixir Norway"/>
        </authorList>
    </citation>
    <scope>NUCLEOTIDE SEQUENCE [LARGE SCALE GENOMIC DNA]</scope>
</reference>
<gene>
    <name evidence="1" type="ORF">CSSPJE1EN2_LOCUS201</name>
</gene>
<accession>A0ABP1A4V1</accession>
<proteinExistence type="predicted"/>
<evidence type="ECO:0000313" key="1">
    <source>
        <dbReference type="EMBL" id="CAK9857206.1"/>
    </source>
</evidence>
<sequence>MHFMLLKKLIYEAQLGGRVSQGASGAIPHIPLAPWKAPLAPCNTSLTDLWVKHHPRGNVVLARPEDFTALLWNVEAAACMTVLSGHGG</sequence>
<keyword evidence="2" id="KW-1185">Reference proteome</keyword>
<protein>
    <submittedName>
        <fullName evidence="1">Uncharacterized protein</fullName>
    </submittedName>
</protein>
<name>A0ABP1A4V1_9BRYO</name>
<organism evidence="1 2">
    <name type="scientific">Sphagnum jensenii</name>
    <dbReference type="NCBI Taxonomy" id="128206"/>
    <lineage>
        <taxon>Eukaryota</taxon>
        <taxon>Viridiplantae</taxon>
        <taxon>Streptophyta</taxon>
        <taxon>Embryophyta</taxon>
        <taxon>Bryophyta</taxon>
        <taxon>Sphagnophytina</taxon>
        <taxon>Sphagnopsida</taxon>
        <taxon>Sphagnales</taxon>
        <taxon>Sphagnaceae</taxon>
        <taxon>Sphagnum</taxon>
    </lineage>
</organism>